<keyword evidence="3" id="KW-1133">Transmembrane helix</keyword>
<name>A0A917EL05_9RHOB</name>
<gene>
    <name evidence="7" type="ORF">GCM10011517_24260</name>
</gene>
<dbReference type="InterPro" id="IPR019133">
    <property type="entry name" value="MIC60"/>
</dbReference>
<dbReference type="AlphaFoldDB" id="A0A917EL05"/>
<evidence type="ECO:0000313" key="8">
    <source>
        <dbReference type="Proteomes" id="UP000606730"/>
    </source>
</evidence>
<keyword evidence="4" id="KW-0472">Membrane</keyword>
<feature type="coiled-coil region" evidence="5">
    <location>
        <begin position="138"/>
        <end position="165"/>
    </location>
</feature>
<evidence type="ECO:0000256" key="5">
    <source>
        <dbReference type="SAM" id="Coils"/>
    </source>
</evidence>
<reference evidence="7" key="2">
    <citation type="submission" date="2020-09" db="EMBL/GenBank/DDBJ databases">
        <authorList>
            <person name="Sun Q."/>
            <person name="Zhou Y."/>
        </authorList>
    </citation>
    <scope>NUCLEOTIDE SEQUENCE</scope>
    <source>
        <strain evidence="7">CGMCC 1.16012</strain>
    </source>
</reference>
<feature type="compositionally biased region" description="Acidic residues" evidence="6">
    <location>
        <begin position="43"/>
        <end position="85"/>
    </location>
</feature>
<evidence type="ECO:0008006" key="9">
    <source>
        <dbReference type="Google" id="ProtNLM"/>
    </source>
</evidence>
<dbReference type="Proteomes" id="UP000606730">
    <property type="component" value="Unassembled WGS sequence"/>
</dbReference>
<dbReference type="Pfam" id="PF09731">
    <property type="entry name" value="Mitofilin"/>
    <property type="match status" value="1"/>
</dbReference>
<feature type="region of interest" description="Disordered" evidence="6">
    <location>
        <begin position="1"/>
        <end position="103"/>
    </location>
</feature>
<evidence type="ECO:0000256" key="2">
    <source>
        <dbReference type="ARBA" id="ARBA00022692"/>
    </source>
</evidence>
<dbReference type="GO" id="GO:0016020">
    <property type="term" value="C:membrane"/>
    <property type="evidence" value="ECO:0007669"/>
    <property type="project" value="UniProtKB-SubCell"/>
</dbReference>
<evidence type="ECO:0000313" key="7">
    <source>
        <dbReference type="EMBL" id="GGE55771.1"/>
    </source>
</evidence>
<keyword evidence="8" id="KW-1185">Reference proteome</keyword>
<feature type="compositionally biased region" description="Low complexity" evidence="6">
    <location>
        <begin position="91"/>
        <end position="100"/>
    </location>
</feature>
<accession>A0A917EL05</accession>
<proteinExistence type="predicted"/>
<evidence type="ECO:0000256" key="3">
    <source>
        <dbReference type="ARBA" id="ARBA00022989"/>
    </source>
</evidence>
<keyword evidence="2" id="KW-0812">Transmembrane</keyword>
<evidence type="ECO:0000256" key="4">
    <source>
        <dbReference type="ARBA" id="ARBA00023136"/>
    </source>
</evidence>
<evidence type="ECO:0000256" key="6">
    <source>
        <dbReference type="SAM" id="MobiDB-lite"/>
    </source>
</evidence>
<feature type="coiled-coil region" evidence="5">
    <location>
        <begin position="195"/>
        <end position="278"/>
    </location>
</feature>
<protein>
    <recommendedName>
        <fullName evidence="9">Mitochondrial inner membrane protein</fullName>
    </recommendedName>
</protein>
<reference evidence="7" key="1">
    <citation type="journal article" date="2014" name="Int. J. Syst. Evol. Microbiol.">
        <title>Complete genome sequence of Corynebacterium casei LMG S-19264T (=DSM 44701T), isolated from a smear-ripened cheese.</title>
        <authorList>
            <consortium name="US DOE Joint Genome Institute (JGI-PGF)"/>
            <person name="Walter F."/>
            <person name="Albersmeier A."/>
            <person name="Kalinowski J."/>
            <person name="Ruckert C."/>
        </authorList>
    </citation>
    <scope>NUCLEOTIDE SEQUENCE</scope>
    <source>
        <strain evidence="7">CGMCC 1.16012</strain>
    </source>
</reference>
<feature type="compositionally biased region" description="Basic and acidic residues" evidence="6">
    <location>
        <begin position="8"/>
        <end position="22"/>
    </location>
</feature>
<keyword evidence="5" id="KW-0175">Coiled coil</keyword>
<sequence>MGKVASSKKPDEIEEIDPKEPSEQLDETLESQGAEVSETKVEDAEEVTEVSEDLEADADDPVSEEIDDEAPAEDDLAEASEDEQPTPDPVEPIVAAPAPEKSGNGFLPTLLGGVLAAGLGFGVSQFLFTDATPPEADTSELEAALDKQSRDLAALSKAIEALAATPAAEAPDLSGPLEELNSSLSDAIAAVGTDVSDLSAQMAALETRLTEVEKRPAVASDTSGAVAAYERELNAIREELAVQQAKNDEMSAEVGAAAEAAKAEIDAASARARAIEAQAAVQTVQSALDTGTSYAASLASLPGDIPEALTASAETGVATLPELKASFDEYARQALSASLENAPGTSTQDRVGSFLRSQLNIRSLSPREGDDPDAVLSRAQGAVATGDLAAALSEIAALPESGQAAMADWTALAQARLAAKEAIETLAQALTAK</sequence>
<comment type="subcellular location">
    <subcellularLocation>
        <location evidence="1">Membrane</location>
    </subcellularLocation>
</comment>
<evidence type="ECO:0000256" key="1">
    <source>
        <dbReference type="ARBA" id="ARBA00004370"/>
    </source>
</evidence>
<comment type="caution">
    <text evidence="7">The sequence shown here is derived from an EMBL/GenBank/DDBJ whole genome shotgun (WGS) entry which is preliminary data.</text>
</comment>
<dbReference type="EMBL" id="BMKN01000002">
    <property type="protein sequence ID" value="GGE55771.1"/>
    <property type="molecule type" value="Genomic_DNA"/>
</dbReference>
<organism evidence="7 8">
    <name type="scientific">Actibacterium pelagium</name>
    <dbReference type="NCBI Taxonomy" id="2029103"/>
    <lineage>
        <taxon>Bacteria</taxon>
        <taxon>Pseudomonadati</taxon>
        <taxon>Pseudomonadota</taxon>
        <taxon>Alphaproteobacteria</taxon>
        <taxon>Rhodobacterales</taxon>
        <taxon>Roseobacteraceae</taxon>
        <taxon>Actibacterium</taxon>
    </lineage>
</organism>